<organism evidence="2 3">
    <name type="scientific">Symbiodinium pilosum</name>
    <name type="common">Dinoflagellate</name>
    <dbReference type="NCBI Taxonomy" id="2952"/>
    <lineage>
        <taxon>Eukaryota</taxon>
        <taxon>Sar</taxon>
        <taxon>Alveolata</taxon>
        <taxon>Dinophyceae</taxon>
        <taxon>Suessiales</taxon>
        <taxon>Symbiodiniaceae</taxon>
        <taxon>Symbiodinium</taxon>
    </lineage>
</organism>
<dbReference type="OrthoDB" id="10387801at2759"/>
<protein>
    <submittedName>
        <fullName evidence="2">RpoB protein</fullName>
    </submittedName>
</protein>
<reference evidence="2" key="1">
    <citation type="submission" date="2021-02" db="EMBL/GenBank/DDBJ databases">
        <authorList>
            <person name="Dougan E. K."/>
            <person name="Rhodes N."/>
            <person name="Thang M."/>
            <person name="Chan C."/>
        </authorList>
    </citation>
    <scope>NUCLEOTIDE SEQUENCE</scope>
</reference>
<evidence type="ECO:0000313" key="2">
    <source>
        <dbReference type="EMBL" id="CAE7391908.1"/>
    </source>
</evidence>
<proteinExistence type="predicted"/>
<accession>A0A812QKL4</accession>
<feature type="compositionally biased region" description="Low complexity" evidence="1">
    <location>
        <begin position="55"/>
        <end position="69"/>
    </location>
</feature>
<evidence type="ECO:0000256" key="1">
    <source>
        <dbReference type="SAM" id="MobiDB-lite"/>
    </source>
</evidence>
<feature type="region of interest" description="Disordered" evidence="1">
    <location>
        <begin position="55"/>
        <end position="95"/>
    </location>
</feature>
<evidence type="ECO:0000313" key="3">
    <source>
        <dbReference type="Proteomes" id="UP000649617"/>
    </source>
</evidence>
<keyword evidence="3" id="KW-1185">Reference proteome</keyword>
<dbReference type="AlphaFoldDB" id="A0A812QKL4"/>
<comment type="caution">
    <text evidence="2">The sequence shown here is derived from an EMBL/GenBank/DDBJ whole genome shotgun (WGS) entry which is preliminary data.</text>
</comment>
<dbReference type="Proteomes" id="UP000649617">
    <property type="component" value="Unassembled WGS sequence"/>
</dbReference>
<sequence>ASELMITESCFLQGGIWYSLSMDSGAASDILEVSLEELLSAIESPTCESHLLAASTPEKPEAAEAASPSGSGLLKRRRAGNVTSPNVPPQGDPSTVETVVQHISRCREDCDLLQDAGQAVGGGDISLLVLRRLLRSMSSATASVPESVRGGKIHQRLVRCLASAVETWSGGCSRQQKVAVARLAVLWEILELCTRLHPCCQSCQELVRLASLILHECVVTPDLCSSQLQQAVLKTLHALSCEPHFAILLKDQDRKAGNSLLSSLLELMKKSGGAAIRLIAGTLANAASASPEFCNTLSTFYVDDSYYRQFGRVLGTDVEDEIAGTDPSRSTFAASLARAFAGFSPAACTASQDAEIHVNCAVVGLLLAWLAQGSPHASGVLDQHVGSQSLIDLLRTFTIFQDHCGVLTDTSLICMHKVITSLTNPLLPDVRPASR</sequence>
<gene>
    <name evidence="2" type="primary">rpoB</name>
    <name evidence="2" type="ORF">SPIL2461_LOCUS9614</name>
</gene>
<name>A0A812QKL4_SYMPI</name>
<feature type="non-terminal residue" evidence="2">
    <location>
        <position position="1"/>
    </location>
</feature>
<dbReference type="EMBL" id="CAJNIZ010016958">
    <property type="protein sequence ID" value="CAE7391908.1"/>
    <property type="molecule type" value="Genomic_DNA"/>
</dbReference>